<dbReference type="Pfam" id="PF01197">
    <property type="entry name" value="Ribosomal_L31"/>
    <property type="match status" value="1"/>
</dbReference>
<dbReference type="NCBIfam" id="TIGR00105">
    <property type="entry name" value="L31"/>
    <property type="match status" value="1"/>
</dbReference>
<dbReference type="SUPFAM" id="SSF143800">
    <property type="entry name" value="L28p-like"/>
    <property type="match status" value="1"/>
</dbReference>
<gene>
    <name evidence="5" type="primary">rpmE</name>
    <name evidence="5" type="ORF">MKS91_04895</name>
</gene>
<accession>A0ABT1L7U7</accession>
<protein>
    <recommendedName>
        <fullName evidence="4">50S ribosomal protein L31</fullName>
    </recommendedName>
</protein>
<organism evidence="5 6">
    <name type="scientific">Candidatus Synchoanobacter obligatus</name>
    <dbReference type="NCBI Taxonomy" id="2919597"/>
    <lineage>
        <taxon>Bacteria</taxon>
        <taxon>Pseudomonadati</taxon>
        <taxon>Pseudomonadota</taxon>
        <taxon>Gammaproteobacteria</taxon>
        <taxon>Candidatus Comchoanobacterales</taxon>
        <taxon>Candidatus Comchoanobacteraceae</taxon>
        <taxon>Candidatus Synchoanobacter</taxon>
    </lineage>
</organism>
<sequence>MAREIHPNLSALSIKCSGCSNTFQLFTTMKQESMDVEVCYNCHPAYTGKRRASTTGRVEAFNNKYAGFSFTRKKPSDSADAKNS</sequence>
<dbReference type="RefSeq" id="WP_258569725.1">
    <property type="nucleotide sequence ID" value="NZ_JAKUDN010000002.1"/>
</dbReference>
<dbReference type="PANTHER" id="PTHR33280">
    <property type="entry name" value="50S RIBOSOMAL PROTEIN L31, CHLOROPLASTIC"/>
    <property type="match status" value="1"/>
</dbReference>
<evidence type="ECO:0000256" key="1">
    <source>
        <dbReference type="ARBA" id="ARBA00011838"/>
    </source>
</evidence>
<dbReference type="GO" id="GO:0005840">
    <property type="term" value="C:ribosome"/>
    <property type="evidence" value="ECO:0007669"/>
    <property type="project" value="UniProtKB-KW"/>
</dbReference>
<evidence type="ECO:0000256" key="4">
    <source>
        <dbReference type="RuleBase" id="RU000564"/>
    </source>
</evidence>
<dbReference type="InterPro" id="IPR002150">
    <property type="entry name" value="Ribosomal_bL31"/>
</dbReference>
<dbReference type="InterPro" id="IPR042105">
    <property type="entry name" value="Ribosomal_bL31_sf"/>
</dbReference>
<name>A0ABT1L7U7_9GAMM</name>
<evidence type="ECO:0000313" key="5">
    <source>
        <dbReference type="EMBL" id="MCP8352620.1"/>
    </source>
</evidence>
<evidence type="ECO:0000313" key="6">
    <source>
        <dbReference type="Proteomes" id="UP001320768"/>
    </source>
</evidence>
<keyword evidence="3 4" id="KW-0687">Ribonucleoprotein</keyword>
<comment type="similarity">
    <text evidence="4">Belongs to the bacterial ribosomal protein bL31 family.</text>
</comment>
<keyword evidence="2 4" id="KW-0689">Ribosomal protein</keyword>
<reference evidence="5 6" key="1">
    <citation type="journal article" date="2022" name="Nat. Microbiol.">
        <title>The microbiome of a bacterivorous marine choanoflagellate contains a resource-demanding obligate bacterial associate.</title>
        <authorList>
            <person name="Needham D.M."/>
            <person name="Poirier C."/>
            <person name="Bachy C."/>
            <person name="George E.E."/>
            <person name="Wilken S."/>
            <person name="Yung C.C.M."/>
            <person name="Limardo A.J."/>
            <person name="Morando M."/>
            <person name="Sudek L."/>
            <person name="Malmstrom R.R."/>
            <person name="Keeling P.J."/>
            <person name="Santoro A.E."/>
            <person name="Worden A.Z."/>
        </authorList>
    </citation>
    <scope>NUCLEOTIDE SEQUENCE [LARGE SCALE GENOMIC DNA]</scope>
    <source>
        <strain evidence="5 6">Comchoano-2</strain>
    </source>
</reference>
<dbReference type="Gene3D" id="4.10.830.30">
    <property type="entry name" value="Ribosomal protein L31"/>
    <property type="match status" value="1"/>
</dbReference>
<keyword evidence="6" id="KW-1185">Reference proteome</keyword>
<dbReference type="EMBL" id="JAKUDN010000002">
    <property type="protein sequence ID" value="MCP8352620.1"/>
    <property type="molecule type" value="Genomic_DNA"/>
</dbReference>
<proteinExistence type="inferred from homology"/>
<evidence type="ECO:0000256" key="2">
    <source>
        <dbReference type="ARBA" id="ARBA00022980"/>
    </source>
</evidence>
<dbReference type="NCBIfam" id="NF000612">
    <property type="entry name" value="PRK00019.1"/>
    <property type="match status" value="1"/>
</dbReference>
<comment type="subunit">
    <text evidence="1">Part of the 50S ribosomal subunit.</text>
</comment>
<dbReference type="PANTHER" id="PTHR33280:SF1">
    <property type="entry name" value="LARGE RIBOSOMAL SUBUNIT PROTEIN BL31C"/>
    <property type="match status" value="1"/>
</dbReference>
<dbReference type="InterPro" id="IPR034704">
    <property type="entry name" value="Ribosomal_bL28/bL31-like_sf"/>
</dbReference>
<evidence type="ECO:0000256" key="3">
    <source>
        <dbReference type="ARBA" id="ARBA00023274"/>
    </source>
</evidence>
<dbReference type="Proteomes" id="UP001320768">
    <property type="component" value="Unassembled WGS sequence"/>
</dbReference>
<comment type="caution">
    <text evidence="5">The sequence shown here is derived from an EMBL/GenBank/DDBJ whole genome shotgun (WGS) entry which is preliminary data.</text>
</comment>